<dbReference type="RefSeq" id="WP_089714468.1">
    <property type="nucleotide sequence ID" value="NZ_FMAR01000015.1"/>
</dbReference>
<reference evidence="1 2" key="1">
    <citation type="submission" date="2016-08" db="EMBL/GenBank/DDBJ databases">
        <authorList>
            <person name="Seilhamer J.J."/>
        </authorList>
    </citation>
    <scope>NUCLEOTIDE SEQUENCE [LARGE SCALE GENOMIC DNA]</scope>
    <source>
        <strain evidence="1 2">A37T2</strain>
    </source>
</reference>
<dbReference type="PIRSF" id="PIRSF035652">
    <property type="entry name" value="CHP02436"/>
    <property type="match status" value="1"/>
</dbReference>
<gene>
    <name evidence="1" type="ORF">GA0116948_1157</name>
</gene>
<dbReference type="NCBIfam" id="TIGR02436">
    <property type="entry name" value="four helix bundle protein"/>
    <property type="match status" value="1"/>
</dbReference>
<dbReference type="AlphaFoldDB" id="A0A1C4FKQ7"/>
<evidence type="ECO:0000313" key="1">
    <source>
        <dbReference type="EMBL" id="SCC56205.1"/>
    </source>
</evidence>
<dbReference type="InterPro" id="IPR036583">
    <property type="entry name" value="23S_rRNA_IVS_sf"/>
</dbReference>
<sequence>MEERKDNIILEKTFSFAVRVVKLYQFLGTEKKEFVLSKQLLRCGTSVGANVREAIHAESKMDFIHKLGVAQKEISETIYWLDLLHATKYLKKNEHTSIKNDAEEIIKIIKSIILTTKKNIKKPS</sequence>
<keyword evidence="2" id="KW-1185">Reference proteome</keyword>
<evidence type="ECO:0000313" key="2">
    <source>
        <dbReference type="Proteomes" id="UP000242818"/>
    </source>
</evidence>
<dbReference type="STRING" id="1335309.GA0116948_1157"/>
<name>A0A1C4FKQ7_9BACT</name>
<accession>A0A1C4FKQ7</accession>
<dbReference type="PANTHER" id="PTHR38471:SF2">
    <property type="entry name" value="FOUR HELIX BUNDLE PROTEIN"/>
    <property type="match status" value="1"/>
</dbReference>
<dbReference type="OrthoDB" id="285993at2"/>
<dbReference type="SUPFAM" id="SSF158446">
    <property type="entry name" value="IVS-encoded protein-like"/>
    <property type="match status" value="1"/>
</dbReference>
<dbReference type="Pfam" id="PF05635">
    <property type="entry name" value="23S_rRNA_IVP"/>
    <property type="match status" value="1"/>
</dbReference>
<protein>
    <submittedName>
        <fullName evidence="1">Four helix bundle protein</fullName>
    </submittedName>
</protein>
<dbReference type="EMBL" id="FMAR01000015">
    <property type="protein sequence ID" value="SCC56205.1"/>
    <property type="molecule type" value="Genomic_DNA"/>
</dbReference>
<proteinExistence type="predicted"/>
<organism evidence="1 2">
    <name type="scientific">Chitinophaga costaii</name>
    <dbReference type="NCBI Taxonomy" id="1335309"/>
    <lineage>
        <taxon>Bacteria</taxon>
        <taxon>Pseudomonadati</taxon>
        <taxon>Bacteroidota</taxon>
        <taxon>Chitinophagia</taxon>
        <taxon>Chitinophagales</taxon>
        <taxon>Chitinophagaceae</taxon>
        <taxon>Chitinophaga</taxon>
    </lineage>
</organism>
<dbReference type="Proteomes" id="UP000242818">
    <property type="component" value="Unassembled WGS sequence"/>
</dbReference>
<dbReference type="InterPro" id="IPR012657">
    <property type="entry name" value="23S_rRNA-intervening_sequence"/>
</dbReference>
<dbReference type="PANTHER" id="PTHR38471">
    <property type="entry name" value="FOUR HELIX BUNDLE PROTEIN"/>
    <property type="match status" value="1"/>
</dbReference>
<dbReference type="Gene3D" id="1.20.1440.60">
    <property type="entry name" value="23S rRNA-intervening sequence"/>
    <property type="match status" value="1"/>
</dbReference>